<feature type="domain" description="Solute-binding protein family 5" evidence="4">
    <location>
        <begin position="13"/>
        <end position="477"/>
    </location>
</feature>
<dbReference type="SUPFAM" id="SSF53850">
    <property type="entry name" value="Periplasmic binding protein-like II"/>
    <property type="match status" value="1"/>
</dbReference>
<dbReference type="GO" id="GO:1904680">
    <property type="term" value="F:peptide transmembrane transporter activity"/>
    <property type="evidence" value="ECO:0007669"/>
    <property type="project" value="TreeGrafter"/>
</dbReference>
<protein>
    <recommendedName>
        <fullName evidence="4">Solute-binding protein family 5 domain-containing protein</fullName>
    </recommendedName>
</protein>
<evidence type="ECO:0000313" key="5">
    <source>
        <dbReference type="EMBL" id="PSO08155.1"/>
    </source>
</evidence>
<organism evidence="5 6">
    <name type="scientific">Candidatus Marsarchaeota G2 archaeon BE_D</name>
    <dbReference type="NCBI Taxonomy" id="1978158"/>
    <lineage>
        <taxon>Archaea</taxon>
        <taxon>Candidatus Marsarchaeota</taxon>
        <taxon>Candidatus Marsarchaeota group 2</taxon>
    </lineage>
</organism>
<keyword evidence="3" id="KW-0732">Signal</keyword>
<evidence type="ECO:0000259" key="4">
    <source>
        <dbReference type="Pfam" id="PF00496"/>
    </source>
</evidence>
<dbReference type="GO" id="GO:0042597">
    <property type="term" value="C:periplasmic space"/>
    <property type="evidence" value="ECO:0007669"/>
    <property type="project" value="UniProtKB-ARBA"/>
</dbReference>
<comment type="caution">
    <text evidence="5">The sequence shown here is derived from an EMBL/GenBank/DDBJ whole genome shotgun (WGS) entry which is preliminary data.</text>
</comment>
<dbReference type="GO" id="GO:0015833">
    <property type="term" value="P:peptide transport"/>
    <property type="evidence" value="ECO:0007669"/>
    <property type="project" value="TreeGrafter"/>
</dbReference>
<dbReference type="Gene3D" id="3.40.190.10">
    <property type="entry name" value="Periplasmic binding protein-like II"/>
    <property type="match status" value="1"/>
</dbReference>
<dbReference type="AlphaFoldDB" id="A0A2R6CB76"/>
<dbReference type="Proteomes" id="UP000242015">
    <property type="component" value="Unassembled WGS sequence"/>
</dbReference>
<dbReference type="GO" id="GO:0043190">
    <property type="term" value="C:ATP-binding cassette (ABC) transporter complex"/>
    <property type="evidence" value="ECO:0007669"/>
    <property type="project" value="InterPro"/>
</dbReference>
<evidence type="ECO:0000256" key="2">
    <source>
        <dbReference type="ARBA" id="ARBA00022448"/>
    </source>
</evidence>
<dbReference type="EMBL" id="NEXF01000129">
    <property type="protein sequence ID" value="PSO08155.1"/>
    <property type="molecule type" value="Genomic_DNA"/>
</dbReference>
<dbReference type="InterPro" id="IPR039424">
    <property type="entry name" value="SBP_5"/>
</dbReference>
<accession>A0A2R6CB76</accession>
<dbReference type="InterPro" id="IPR030678">
    <property type="entry name" value="Peptide/Ni-bd"/>
</dbReference>
<evidence type="ECO:0000256" key="1">
    <source>
        <dbReference type="ARBA" id="ARBA00005695"/>
    </source>
</evidence>
<proteinExistence type="inferred from homology"/>
<dbReference type="PIRSF" id="PIRSF002741">
    <property type="entry name" value="MppA"/>
    <property type="match status" value="1"/>
</dbReference>
<comment type="similarity">
    <text evidence="1">Belongs to the bacterial solute-binding protein 5 family.</text>
</comment>
<dbReference type="PANTHER" id="PTHR30290:SF9">
    <property type="entry name" value="OLIGOPEPTIDE-BINDING PROTEIN APPA"/>
    <property type="match status" value="1"/>
</dbReference>
<gene>
    <name evidence="5" type="ORF">B9Q04_07050</name>
</gene>
<dbReference type="Gene3D" id="3.10.105.10">
    <property type="entry name" value="Dipeptide-binding Protein, Domain 3"/>
    <property type="match status" value="1"/>
</dbReference>
<evidence type="ECO:0000313" key="6">
    <source>
        <dbReference type="Proteomes" id="UP000242015"/>
    </source>
</evidence>
<dbReference type="PANTHER" id="PTHR30290">
    <property type="entry name" value="PERIPLASMIC BINDING COMPONENT OF ABC TRANSPORTER"/>
    <property type="match status" value="1"/>
</dbReference>
<dbReference type="InterPro" id="IPR000914">
    <property type="entry name" value="SBP_5_dom"/>
</dbReference>
<sequence length="564" mass="63423">MSLTPHPVEHQHVVPGLATNWTITDNYKTYIFRIRPNVTFSNGDPLTVYDVWFSFVRELYLGQAVGISNYAELTVNTSTLSTGLILPWGIRHAIQEVTGLPATTNINITESVLNNMLSNFNPDNSTQRAIMSYPDQAYVVLNSTSFEINLLVHYKFFLQDIAAWWGAIVDPAYVDAHGGVQANTANSYFDANGGPGTGPYEIASVGVGFTYVVLRENPTYWGLHSSGVPYVDKPPTIPVVIINYGLSHSERVEAFATNQAQVSFVNPEYFGQMYQAYNYKQYYSFNQIIKNWGITAGSGFNYVSMNTQIYPTNNNDFRLAVVHAINYTQLLYESYYYNGTLYGANYVGPINPAFPEYYNPGNLSLYSYNTKLAEYYLNLAGQQENFSVTLPNGTVIGDTSAPPLKPITIYYITPITPLIQTQLEIIQADLSAIGLSAGIQGVTPAVTTSWTTPQATPAFVYLGWGPDWPDPIFQLLMPAVTTTSYLPAWMNLSSVNQIMNVLPFLTNTTEQIQLVKKVYNITYWYAPYVWLPDEDMYLFVQPYVAGLYSQYNEYYYNTVYYINT</sequence>
<dbReference type="Pfam" id="PF00496">
    <property type="entry name" value="SBP_bac_5"/>
    <property type="match status" value="1"/>
</dbReference>
<keyword evidence="2" id="KW-0813">Transport</keyword>
<evidence type="ECO:0000256" key="3">
    <source>
        <dbReference type="ARBA" id="ARBA00022729"/>
    </source>
</evidence>
<reference evidence="5 6" key="1">
    <citation type="submission" date="2017-04" db="EMBL/GenBank/DDBJ databases">
        <title>Novel microbial lineages endemic to geothermal iron-oxide mats fill important gaps in the evolutionary history of Archaea.</title>
        <authorList>
            <person name="Jay Z.J."/>
            <person name="Beam J.P."/>
            <person name="Dlakic M."/>
            <person name="Rusch D.B."/>
            <person name="Kozubal M.A."/>
            <person name="Inskeep W.P."/>
        </authorList>
    </citation>
    <scope>NUCLEOTIDE SEQUENCE [LARGE SCALE GENOMIC DNA]</scope>
    <source>
        <strain evidence="5">BE_D</strain>
    </source>
</reference>
<name>A0A2R6CB76_9ARCH</name>